<dbReference type="InterPro" id="IPR050725">
    <property type="entry name" value="CysQ/Inositol_MonoPase"/>
</dbReference>
<proteinExistence type="predicted"/>
<dbReference type="CDD" id="cd01638">
    <property type="entry name" value="CysQ"/>
    <property type="match status" value="1"/>
</dbReference>
<reference evidence="2 3" key="1">
    <citation type="submission" date="2016-10" db="EMBL/GenBank/DDBJ databases">
        <authorList>
            <person name="de Groot N.N."/>
        </authorList>
    </citation>
    <scope>NUCLEOTIDE SEQUENCE [LARGE SCALE GENOMIC DNA]</scope>
    <source>
        <strain evidence="2 3">DSM 45317</strain>
    </source>
</reference>
<accession>A0A1I3YYK0</accession>
<protein>
    <submittedName>
        <fullName evidence="2">3'(2'),5'-bisphosphate nucleotidase</fullName>
    </submittedName>
</protein>
<evidence type="ECO:0000313" key="3">
    <source>
        <dbReference type="Proteomes" id="UP000199152"/>
    </source>
</evidence>
<dbReference type="PRINTS" id="PR00377">
    <property type="entry name" value="IMPHPHTASES"/>
</dbReference>
<evidence type="ECO:0000256" key="1">
    <source>
        <dbReference type="PIRSR" id="PIRSR600760-2"/>
    </source>
</evidence>
<evidence type="ECO:0000313" key="2">
    <source>
        <dbReference type="EMBL" id="SFK36429.1"/>
    </source>
</evidence>
<dbReference type="Proteomes" id="UP000199152">
    <property type="component" value="Unassembled WGS sequence"/>
</dbReference>
<dbReference type="Gene3D" id="3.30.540.10">
    <property type="entry name" value="Fructose-1,6-Bisphosphatase, subunit A, domain 1"/>
    <property type="match status" value="1"/>
</dbReference>
<dbReference type="SUPFAM" id="SSF56655">
    <property type="entry name" value="Carbohydrate phosphatase"/>
    <property type="match status" value="1"/>
</dbReference>
<feature type="binding site" evidence="1">
    <location>
        <position position="60"/>
    </location>
    <ligand>
        <name>Mg(2+)</name>
        <dbReference type="ChEBI" id="CHEBI:18420"/>
        <label>1</label>
        <note>catalytic</note>
    </ligand>
</feature>
<sequence length="244" mass="25016">MSDVAVATAAARAAAGVLLELRAAGKLSGRALGDAGDAGAQRALTAVLAAERPTDAVLSEEAADDRRRLTADRVWIVDPLDGTREYGEGRPDWAVHVALWAGGELTASAVALPALDEVLVTDPAPAVPGTGGDRLRIAVSRTRPPREADVAAAALGAELVPMGSAGFKVTAVVRGEVDAYVHAGGMYQWDSAAPVAVARAAGLTAVRLDGSPLVYNQPDLALPDLLVCRPELADPILAAVRPRS</sequence>
<organism evidence="2 3">
    <name type="scientific">Geodermatophilus ruber</name>
    <dbReference type="NCBI Taxonomy" id="504800"/>
    <lineage>
        <taxon>Bacteria</taxon>
        <taxon>Bacillati</taxon>
        <taxon>Actinomycetota</taxon>
        <taxon>Actinomycetes</taxon>
        <taxon>Geodermatophilales</taxon>
        <taxon>Geodermatophilaceae</taxon>
        <taxon>Geodermatophilus</taxon>
    </lineage>
</organism>
<dbReference type="Gene3D" id="3.40.190.80">
    <property type="match status" value="1"/>
</dbReference>
<dbReference type="RefSeq" id="WP_091320113.1">
    <property type="nucleotide sequence ID" value="NZ_FOSW01000001.1"/>
</dbReference>
<feature type="binding site" evidence="1">
    <location>
        <position position="81"/>
    </location>
    <ligand>
        <name>Mg(2+)</name>
        <dbReference type="ChEBI" id="CHEBI:18420"/>
        <label>1</label>
        <note>catalytic</note>
    </ligand>
</feature>
<gene>
    <name evidence="2" type="ORF">SAMN04488085_101242</name>
</gene>
<keyword evidence="1" id="KW-0479">Metal-binding</keyword>
<dbReference type="PANTHER" id="PTHR43028:SF5">
    <property type="entry name" value="3'(2'),5'-BISPHOSPHATE NUCLEOTIDASE 1"/>
    <property type="match status" value="1"/>
</dbReference>
<keyword evidence="3" id="KW-1185">Reference proteome</keyword>
<dbReference type="InParanoid" id="A0A1I3YYK0"/>
<feature type="binding site" evidence="1">
    <location>
        <position position="80"/>
    </location>
    <ligand>
        <name>Mg(2+)</name>
        <dbReference type="ChEBI" id="CHEBI:18420"/>
        <label>1</label>
        <note>catalytic</note>
    </ligand>
</feature>
<feature type="binding site" evidence="1">
    <location>
        <position position="190"/>
    </location>
    <ligand>
        <name>Mg(2+)</name>
        <dbReference type="ChEBI" id="CHEBI:18420"/>
        <label>1</label>
        <note>catalytic</note>
    </ligand>
</feature>
<name>A0A1I3YYK0_9ACTN</name>
<dbReference type="EMBL" id="FOSW01000001">
    <property type="protein sequence ID" value="SFK36429.1"/>
    <property type="molecule type" value="Genomic_DNA"/>
</dbReference>
<dbReference type="STRING" id="504800.SAMN04488085_101242"/>
<comment type="cofactor">
    <cofactor evidence="1">
        <name>Mg(2+)</name>
        <dbReference type="ChEBI" id="CHEBI:18420"/>
    </cofactor>
</comment>
<feature type="binding site" evidence="1">
    <location>
        <position position="78"/>
    </location>
    <ligand>
        <name>Mg(2+)</name>
        <dbReference type="ChEBI" id="CHEBI:18420"/>
        <label>1</label>
        <note>catalytic</note>
    </ligand>
</feature>
<dbReference type="GO" id="GO:0046872">
    <property type="term" value="F:metal ion binding"/>
    <property type="evidence" value="ECO:0007669"/>
    <property type="project" value="UniProtKB-KW"/>
</dbReference>
<dbReference type="OrthoDB" id="9772456at2"/>
<dbReference type="GO" id="GO:0008441">
    <property type="term" value="F:3'(2'),5'-bisphosphate nucleotidase activity"/>
    <property type="evidence" value="ECO:0007669"/>
    <property type="project" value="TreeGrafter"/>
</dbReference>
<dbReference type="AlphaFoldDB" id="A0A1I3YYK0"/>
<dbReference type="GO" id="GO:0000103">
    <property type="term" value="P:sulfate assimilation"/>
    <property type="evidence" value="ECO:0007669"/>
    <property type="project" value="TreeGrafter"/>
</dbReference>
<dbReference type="Pfam" id="PF00459">
    <property type="entry name" value="Inositol_P"/>
    <property type="match status" value="1"/>
</dbReference>
<dbReference type="PANTHER" id="PTHR43028">
    <property type="entry name" value="3'(2'),5'-BISPHOSPHATE NUCLEOTIDASE 1"/>
    <property type="match status" value="1"/>
</dbReference>
<dbReference type="GO" id="GO:0050427">
    <property type="term" value="P:3'-phosphoadenosine 5'-phosphosulfate metabolic process"/>
    <property type="evidence" value="ECO:0007669"/>
    <property type="project" value="TreeGrafter"/>
</dbReference>
<dbReference type="InterPro" id="IPR000760">
    <property type="entry name" value="Inositol_monophosphatase-like"/>
</dbReference>
<keyword evidence="1" id="KW-0460">Magnesium</keyword>